<evidence type="ECO:0000313" key="11">
    <source>
        <dbReference type="Proteomes" id="UP000185024"/>
    </source>
</evidence>
<dbReference type="EMBL" id="FSQX01000001">
    <property type="protein sequence ID" value="SIN62387.1"/>
    <property type="molecule type" value="Genomic_DNA"/>
</dbReference>
<dbReference type="SUPFAM" id="SSF46894">
    <property type="entry name" value="C-terminal effector domain of the bipartite response regulators"/>
    <property type="match status" value="1"/>
</dbReference>
<dbReference type="Proteomes" id="UP000185024">
    <property type="component" value="Unassembled WGS sequence"/>
</dbReference>
<keyword evidence="1 6" id="KW-0597">Phosphoprotein</keyword>
<dbReference type="GO" id="GO:0032993">
    <property type="term" value="C:protein-DNA complex"/>
    <property type="evidence" value="ECO:0007669"/>
    <property type="project" value="TreeGrafter"/>
</dbReference>
<reference evidence="10 11" key="1">
    <citation type="submission" date="2016-11" db="EMBL/GenBank/DDBJ databases">
        <authorList>
            <person name="Jaros S."/>
            <person name="Januszkiewicz K."/>
            <person name="Wedrychowicz H."/>
        </authorList>
    </citation>
    <scope>NUCLEOTIDE SEQUENCE [LARGE SCALE GENOMIC DNA]</scope>
    <source>
        <strain evidence="10 11">ACAM 239</strain>
    </source>
</reference>
<dbReference type="CDD" id="cd00383">
    <property type="entry name" value="trans_reg_C"/>
    <property type="match status" value="1"/>
</dbReference>
<dbReference type="Pfam" id="PF00486">
    <property type="entry name" value="Trans_reg_C"/>
    <property type="match status" value="1"/>
</dbReference>
<accession>A0A1N6HMG6</accession>
<sequence>MIWTAASPTSEEPIWTTLTTGFSDPDSFVTVTINRGRAKLSHHEKRRLQMKILIVEDNAVLAKRISDWLAQAHYTVDIAKTGKEADSLIETSSYQAVILDIGLPDENGLSLMQRWRKNGKKEAILILTARSNWTERVEGLNAGADDYLPKPFEFDELKARLSAIIRRKDGRTTDQISVDGFSLNATYRTLTTPDQKEFRLTATEFRLLQCFLRSPDRVFSQDELVETLYNIERCPTRNVVQVYIARLRKIIGGNKIKTLRGQGYFFEKDPTG</sequence>
<feature type="DNA-binding region" description="OmpR/PhoB-type" evidence="7">
    <location>
        <begin position="173"/>
        <end position="268"/>
    </location>
</feature>
<keyword evidence="3" id="KW-0805">Transcription regulation</keyword>
<dbReference type="GO" id="GO:0000976">
    <property type="term" value="F:transcription cis-regulatory region binding"/>
    <property type="evidence" value="ECO:0007669"/>
    <property type="project" value="TreeGrafter"/>
</dbReference>
<dbReference type="GO" id="GO:0005829">
    <property type="term" value="C:cytosol"/>
    <property type="evidence" value="ECO:0007669"/>
    <property type="project" value="TreeGrafter"/>
</dbReference>
<name>A0A1N6HMG6_9GAMM</name>
<evidence type="ECO:0000259" key="8">
    <source>
        <dbReference type="PROSITE" id="PS50110"/>
    </source>
</evidence>
<dbReference type="FunFam" id="3.40.50.2300:FF:000002">
    <property type="entry name" value="DNA-binding response regulator PhoP"/>
    <property type="match status" value="1"/>
</dbReference>
<keyword evidence="2" id="KW-0902">Two-component regulatory system</keyword>
<feature type="modified residue" description="4-aspartylphosphate" evidence="6">
    <location>
        <position position="100"/>
    </location>
</feature>
<evidence type="ECO:0000256" key="1">
    <source>
        <dbReference type="ARBA" id="ARBA00022553"/>
    </source>
</evidence>
<dbReference type="InterPro" id="IPR011006">
    <property type="entry name" value="CheY-like_superfamily"/>
</dbReference>
<dbReference type="Pfam" id="PF00072">
    <property type="entry name" value="Response_reg"/>
    <property type="match status" value="1"/>
</dbReference>
<gene>
    <name evidence="10" type="ORF">SAMN05878438_0873</name>
</gene>
<protein>
    <submittedName>
        <fullName evidence="10">DNA-binding response regulator, OmpR family, contains REC and winged-helix (WHTH) domain</fullName>
    </submittedName>
</protein>
<feature type="domain" description="OmpR/PhoB-type" evidence="9">
    <location>
        <begin position="173"/>
        <end position="268"/>
    </location>
</feature>
<evidence type="ECO:0000256" key="4">
    <source>
        <dbReference type="ARBA" id="ARBA00023125"/>
    </source>
</evidence>
<feature type="domain" description="Response regulatory" evidence="8">
    <location>
        <begin position="51"/>
        <end position="165"/>
    </location>
</feature>
<proteinExistence type="predicted"/>
<dbReference type="PANTHER" id="PTHR48111">
    <property type="entry name" value="REGULATOR OF RPOS"/>
    <property type="match status" value="1"/>
</dbReference>
<dbReference type="AlphaFoldDB" id="A0A1N6HMG6"/>
<keyword evidence="4 7" id="KW-0238">DNA-binding</keyword>
<evidence type="ECO:0000256" key="7">
    <source>
        <dbReference type="PROSITE-ProRule" id="PRU01091"/>
    </source>
</evidence>
<dbReference type="PROSITE" id="PS50110">
    <property type="entry name" value="RESPONSE_REGULATORY"/>
    <property type="match status" value="1"/>
</dbReference>
<dbReference type="InterPro" id="IPR039420">
    <property type="entry name" value="WalR-like"/>
</dbReference>
<dbReference type="PANTHER" id="PTHR48111:SF37">
    <property type="entry name" value="RESPONSE REGULATOR PROTEIN CARR"/>
    <property type="match status" value="1"/>
</dbReference>
<dbReference type="SMART" id="SM00862">
    <property type="entry name" value="Trans_reg_C"/>
    <property type="match status" value="1"/>
</dbReference>
<evidence type="ECO:0000259" key="9">
    <source>
        <dbReference type="PROSITE" id="PS51755"/>
    </source>
</evidence>
<dbReference type="InterPro" id="IPR001867">
    <property type="entry name" value="OmpR/PhoB-type_DNA-bd"/>
</dbReference>
<dbReference type="GO" id="GO:0000156">
    <property type="term" value="F:phosphorelay response regulator activity"/>
    <property type="evidence" value="ECO:0007669"/>
    <property type="project" value="TreeGrafter"/>
</dbReference>
<dbReference type="PROSITE" id="PS51755">
    <property type="entry name" value="OMPR_PHOB"/>
    <property type="match status" value="1"/>
</dbReference>
<evidence type="ECO:0000256" key="5">
    <source>
        <dbReference type="ARBA" id="ARBA00023163"/>
    </source>
</evidence>
<dbReference type="Gene3D" id="3.40.50.2300">
    <property type="match status" value="1"/>
</dbReference>
<evidence type="ECO:0000256" key="2">
    <source>
        <dbReference type="ARBA" id="ARBA00023012"/>
    </source>
</evidence>
<dbReference type="GO" id="GO:0006355">
    <property type="term" value="P:regulation of DNA-templated transcription"/>
    <property type="evidence" value="ECO:0007669"/>
    <property type="project" value="InterPro"/>
</dbReference>
<keyword evidence="5" id="KW-0804">Transcription</keyword>
<evidence type="ECO:0000313" key="10">
    <source>
        <dbReference type="EMBL" id="SIN62387.1"/>
    </source>
</evidence>
<dbReference type="InterPro" id="IPR001789">
    <property type="entry name" value="Sig_transdc_resp-reg_receiver"/>
</dbReference>
<evidence type="ECO:0000256" key="6">
    <source>
        <dbReference type="PROSITE-ProRule" id="PRU00169"/>
    </source>
</evidence>
<dbReference type="InterPro" id="IPR036388">
    <property type="entry name" value="WH-like_DNA-bd_sf"/>
</dbReference>
<organism evidence="10 11">
    <name type="scientific">Vreelandella aquamarina</name>
    <dbReference type="NCBI Taxonomy" id="77097"/>
    <lineage>
        <taxon>Bacteria</taxon>
        <taxon>Pseudomonadati</taxon>
        <taxon>Pseudomonadota</taxon>
        <taxon>Gammaproteobacteria</taxon>
        <taxon>Oceanospirillales</taxon>
        <taxon>Halomonadaceae</taxon>
        <taxon>Vreelandella</taxon>
    </lineage>
</organism>
<dbReference type="SMART" id="SM00448">
    <property type="entry name" value="REC"/>
    <property type="match status" value="1"/>
</dbReference>
<dbReference type="InterPro" id="IPR016032">
    <property type="entry name" value="Sig_transdc_resp-reg_C-effctor"/>
</dbReference>
<dbReference type="Gene3D" id="1.10.10.10">
    <property type="entry name" value="Winged helix-like DNA-binding domain superfamily/Winged helix DNA-binding domain"/>
    <property type="match status" value="1"/>
</dbReference>
<dbReference type="SUPFAM" id="SSF52172">
    <property type="entry name" value="CheY-like"/>
    <property type="match status" value="1"/>
</dbReference>
<evidence type="ECO:0000256" key="3">
    <source>
        <dbReference type="ARBA" id="ARBA00023015"/>
    </source>
</evidence>